<feature type="non-terminal residue" evidence="1">
    <location>
        <position position="173"/>
    </location>
</feature>
<sequence length="173" mass="19560">MSTASLVPDNSPPRIFVFTASNPEAGKNIDLSIRHPLQGNILQRNLTSDDRLKLGSVKNVYAWGVVASARNTTKWLEMNSGDWVLCQIHKQYRFIAKVLHKSKNANLARELWGESAPNSTWELIFFMDLPASIHVPVEMVAEHLHSHYMGFTQIGEARVRRIVEEFGSVDSFI</sequence>
<dbReference type="EMBL" id="JBBBZM010000971">
    <property type="protein sequence ID" value="KAL0630212.1"/>
    <property type="molecule type" value="Genomic_DNA"/>
</dbReference>
<protein>
    <submittedName>
        <fullName evidence="1">Uncharacterized protein</fullName>
    </submittedName>
</protein>
<evidence type="ECO:0000313" key="2">
    <source>
        <dbReference type="Proteomes" id="UP001447188"/>
    </source>
</evidence>
<reference evidence="1 2" key="1">
    <citation type="submission" date="2024-02" db="EMBL/GenBank/DDBJ databases">
        <title>Discinaceae phylogenomics.</title>
        <authorList>
            <person name="Dirks A.C."/>
            <person name="James T.Y."/>
        </authorList>
    </citation>
    <scope>NUCLEOTIDE SEQUENCE [LARGE SCALE GENOMIC DNA]</scope>
    <source>
        <strain evidence="1 2">ACD0624</strain>
    </source>
</reference>
<proteinExistence type="predicted"/>
<evidence type="ECO:0000313" key="1">
    <source>
        <dbReference type="EMBL" id="KAL0630212.1"/>
    </source>
</evidence>
<dbReference type="Proteomes" id="UP001447188">
    <property type="component" value="Unassembled WGS sequence"/>
</dbReference>
<gene>
    <name evidence="1" type="ORF">Q9L58_010941</name>
</gene>
<comment type="caution">
    <text evidence="1">The sequence shown here is derived from an EMBL/GenBank/DDBJ whole genome shotgun (WGS) entry which is preliminary data.</text>
</comment>
<organism evidence="1 2">
    <name type="scientific">Discina gigas</name>
    <dbReference type="NCBI Taxonomy" id="1032678"/>
    <lineage>
        <taxon>Eukaryota</taxon>
        <taxon>Fungi</taxon>
        <taxon>Dikarya</taxon>
        <taxon>Ascomycota</taxon>
        <taxon>Pezizomycotina</taxon>
        <taxon>Pezizomycetes</taxon>
        <taxon>Pezizales</taxon>
        <taxon>Discinaceae</taxon>
        <taxon>Discina</taxon>
    </lineage>
</organism>
<keyword evidence="2" id="KW-1185">Reference proteome</keyword>
<accession>A0ABR3G2M7</accession>
<name>A0ABR3G2M7_9PEZI</name>